<dbReference type="SUPFAM" id="SSF51338">
    <property type="entry name" value="Composite domain of metallo-dependent hydrolases"/>
    <property type="match status" value="1"/>
</dbReference>
<reference evidence="8" key="2">
    <citation type="submission" date="2020-09" db="EMBL/GenBank/DDBJ databases">
        <authorList>
            <person name="Sun Q."/>
            <person name="Zhou Y."/>
        </authorList>
    </citation>
    <scope>NUCLEOTIDE SEQUENCE</scope>
    <source>
        <strain evidence="8">CGMCC 1.14988</strain>
    </source>
</reference>
<dbReference type="NCBIfam" id="TIGR00857">
    <property type="entry name" value="pyrC_multi"/>
    <property type="match status" value="1"/>
</dbReference>
<accession>A0A8J3EUC2</accession>
<evidence type="ECO:0000256" key="1">
    <source>
        <dbReference type="ARBA" id="ARBA00002368"/>
    </source>
</evidence>
<keyword evidence="6" id="KW-0862">Zinc</keyword>
<comment type="caution">
    <text evidence="6">Lacks conserved residue(s) required for the propagation of feature annotation.</text>
</comment>
<reference evidence="8" key="1">
    <citation type="journal article" date="2014" name="Int. J. Syst. Evol. Microbiol.">
        <title>Complete genome sequence of Corynebacterium casei LMG S-19264T (=DSM 44701T), isolated from a smear-ripened cheese.</title>
        <authorList>
            <consortium name="US DOE Joint Genome Institute (JGI-PGF)"/>
            <person name="Walter F."/>
            <person name="Albersmeier A."/>
            <person name="Kalinowski J."/>
            <person name="Ruckert C."/>
        </authorList>
    </citation>
    <scope>NUCLEOTIDE SEQUENCE</scope>
    <source>
        <strain evidence="8">CGMCC 1.14988</strain>
    </source>
</reference>
<dbReference type="AlphaFoldDB" id="A0A8J3EUC2"/>
<keyword evidence="9" id="KW-1185">Reference proteome</keyword>
<evidence type="ECO:0000259" key="7">
    <source>
        <dbReference type="Pfam" id="PF12890"/>
    </source>
</evidence>
<organism evidence="8 9">
    <name type="scientific">Egicoccus halophilus</name>
    <dbReference type="NCBI Taxonomy" id="1670830"/>
    <lineage>
        <taxon>Bacteria</taxon>
        <taxon>Bacillati</taxon>
        <taxon>Actinomycetota</taxon>
        <taxon>Nitriliruptoria</taxon>
        <taxon>Egicoccales</taxon>
        <taxon>Egicoccaceae</taxon>
        <taxon>Egicoccus</taxon>
    </lineage>
</organism>
<gene>
    <name evidence="6 8" type="primary">pyrC</name>
    <name evidence="8" type="ORF">GCM10011354_23880</name>
</gene>
<dbReference type="Gene3D" id="2.30.40.10">
    <property type="entry name" value="Urease, subunit C, domain 1"/>
    <property type="match status" value="1"/>
</dbReference>
<evidence type="ECO:0000256" key="2">
    <source>
        <dbReference type="ARBA" id="ARBA00010286"/>
    </source>
</evidence>
<dbReference type="GO" id="GO:0005737">
    <property type="term" value="C:cytoplasm"/>
    <property type="evidence" value="ECO:0007669"/>
    <property type="project" value="TreeGrafter"/>
</dbReference>
<evidence type="ECO:0000313" key="9">
    <source>
        <dbReference type="Proteomes" id="UP000650511"/>
    </source>
</evidence>
<proteinExistence type="inferred from homology"/>
<feature type="binding site" evidence="6">
    <location>
        <position position="237"/>
    </location>
    <ligand>
        <name>Zn(2+)</name>
        <dbReference type="ChEBI" id="CHEBI:29105"/>
        <label>2</label>
    </ligand>
</feature>
<dbReference type="InterPro" id="IPR024403">
    <property type="entry name" value="DHOase_cat"/>
</dbReference>
<dbReference type="RefSeq" id="WP_130649904.1">
    <property type="nucleotide sequence ID" value="NZ_BMHA01000008.1"/>
</dbReference>
<feature type="active site" evidence="6">
    <location>
        <position position="310"/>
    </location>
</feature>
<dbReference type="SUPFAM" id="SSF51556">
    <property type="entry name" value="Metallo-dependent hydrolases"/>
    <property type="match status" value="1"/>
</dbReference>
<feature type="binding site" evidence="6">
    <location>
        <position position="314"/>
    </location>
    <ligand>
        <name>substrate</name>
    </ligand>
</feature>
<name>A0A8J3EUC2_9ACTN</name>
<evidence type="ECO:0000256" key="4">
    <source>
        <dbReference type="ARBA" id="ARBA00022801"/>
    </source>
</evidence>
<dbReference type="GO" id="GO:0004038">
    <property type="term" value="F:allantoinase activity"/>
    <property type="evidence" value="ECO:0007669"/>
    <property type="project" value="TreeGrafter"/>
</dbReference>
<keyword evidence="5 6" id="KW-0665">Pyrimidine biosynthesis</keyword>
<evidence type="ECO:0000256" key="5">
    <source>
        <dbReference type="ARBA" id="ARBA00022975"/>
    </source>
</evidence>
<feature type="domain" description="Dihydroorotase catalytic" evidence="7">
    <location>
        <begin position="52"/>
        <end position="240"/>
    </location>
</feature>
<comment type="function">
    <text evidence="1 6">Catalyzes the reversible cyclization of carbamoyl aspartate to dihydroorotate.</text>
</comment>
<dbReference type="CDD" id="cd01317">
    <property type="entry name" value="DHOase_IIa"/>
    <property type="match status" value="1"/>
</dbReference>
<dbReference type="InterPro" id="IPR004722">
    <property type="entry name" value="DHOase"/>
</dbReference>
<comment type="caution">
    <text evidence="8">The sequence shown here is derived from an EMBL/GenBank/DDBJ whole genome shotgun (WGS) entry which is preliminary data.</text>
</comment>
<dbReference type="PROSITE" id="PS00483">
    <property type="entry name" value="DIHYDROOROTASE_2"/>
    <property type="match status" value="1"/>
</dbReference>
<dbReference type="InterPro" id="IPR011059">
    <property type="entry name" value="Metal-dep_hydrolase_composite"/>
</dbReference>
<dbReference type="GO" id="GO:0008270">
    <property type="term" value="F:zinc ion binding"/>
    <property type="evidence" value="ECO:0007669"/>
    <property type="project" value="UniProtKB-UniRule"/>
</dbReference>
<dbReference type="InterPro" id="IPR050138">
    <property type="entry name" value="DHOase/Allantoinase_Hydrolase"/>
</dbReference>
<dbReference type="Pfam" id="PF12890">
    <property type="entry name" value="DHOase"/>
    <property type="match status" value="1"/>
</dbReference>
<dbReference type="PANTHER" id="PTHR43668">
    <property type="entry name" value="ALLANTOINASE"/>
    <property type="match status" value="1"/>
</dbReference>
<feature type="binding site" evidence="6">
    <location>
        <position position="310"/>
    </location>
    <ligand>
        <name>Zn(2+)</name>
        <dbReference type="ChEBI" id="CHEBI:29105"/>
        <label>1</label>
    </ligand>
</feature>
<feature type="binding site" evidence="6">
    <location>
        <position position="63"/>
    </location>
    <ligand>
        <name>Zn(2+)</name>
        <dbReference type="ChEBI" id="CHEBI:29105"/>
        <label>1</label>
    </ligand>
</feature>
<feature type="binding site" evidence="6">
    <location>
        <position position="184"/>
    </location>
    <ligand>
        <name>Zn(2+)</name>
        <dbReference type="ChEBI" id="CHEBI:29105"/>
        <label>2</label>
    </ligand>
</feature>
<dbReference type="EC" id="3.5.2.3" evidence="6"/>
<dbReference type="GO" id="GO:0044205">
    <property type="term" value="P:'de novo' UMP biosynthetic process"/>
    <property type="evidence" value="ECO:0007669"/>
    <property type="project" value="UniProtKB-UniRule"/>
</dbReference>
<evidence type="ECO:0000256" key="6">
    <source>
        <dbReference type="HAMAP-Rule" id="MF_00220"/>
    </source>
</evidence>
<comment type="pathway">
    <text evidence="6">Pyrimidine metabolism; UMP biosynthesis via de novo pathway; (S)-dihydroorotate from bicarbonate: step 3/3.</text>
</comment>
<dbReference type="OrthoDB" id="9803027at2"/>
<dbReference type="UniPathway" id="UPA00070">
    <property type="reaction ID" value="UER00117"/>
</dbReference>
<sequence length="436" mass="45848">MSDSTILLRGGRVLDPASGTDAVLDVLVRDGRVEAVGEQLAADDAEVVDCAGRWVTPGFVDLHTHLREPGFEDAEDVASGSAAGAAGGYTALCPMANTDPVCDAAAVAESVWRRGNEVGLADVFPVGAITKGLRGEQLAEFGELHDSAARVDFFSDDGKPVADSLVMRRALQYASAFDVVICNHSEDPDLTAGAQMNEGEASSVLGLPGWPHEAEEIMIARDLILAAGVGARLHVPHVSTAGAVELIRAAKARGVRVTAEVTPHHLSLQDHLIRSYDPVLKVNPPLRTEADVQALRTALADGTIDCVATDHAPHAPELKDQEWEHAPCGMLGLETAFAVVHTELVATGLMDPLTAIARFTTGPAGVRDVGAHGGALTPGADANLAVLDPAQRWTVDGRALRSKARNTPFHGAELVGRPVHTLLRGRFTLRDGKVQA</sequence>
<evidence type="ECO:0000313" key="8">
    <source>
        <dbReference type="EMBL" id="GGI07397.1"/>
    </source>
</evidence>
<dbReference type="HAMAP" id="MF_00220_B">
    <property type="entry name" value="PyrC_classI_B"/>
    <property type="match status" value="1"/>
</dbReference>
<keyword evidence="3 6" id="KW-0479">Metal-binding</keyword>
<feature type="binding site" evidence="6">
    <location>
        <position position="97"/>
    </location>
    <ligand>
        <name>substrate</name>
    </ligand>
</feature>
<feature type="binding site" evidence="6">
    <location>
        <position position="157"/>
    </location>
    <ligand>
        <name>Zn(2+)</name>
        <dbReference type="ChEBI" id="CHEBI:29105"/>
        <label>1</label>
    </ligand>
</feature>
<feature type="binding site" evidence="6">
    <location>
        <position position="283"/>
    </location>
    <ligand>
        <name>substrate</name>
    </ligand>
</feature>
<dbReference type="Proteomes" id="UP000650511">
    <property type="component" value="Unassembled WGS sequence"/>
</dbReference>
<comment type="catalytic activity">
    <reaction evidence="6">
        <text>(S)-dihydroorotate + H2O = N-carbamoyl-L-aspartate + H(+)</text>
        <dbReference type="Rhea" id="RHEA:24296"/>
        <dbReference type="ChEBI" id="CHEBI:15377"/>
        <dbReference type="ChEBI" id="CHEBI:15378"/>
        <dbReference type="ChEBI" id="CHEBI:30864"/>
        <dbReference type="ChEBI" id="CHEBI:32814"/>
        <dbReference type="EC" id="3.5.2.3"/>
    </reaction>
</comment>
<dbReference type="PANTHER" id="PTHR43668:SF2">
    <property type="entry name" value="ALLANTOINASE"/>
    <property type="match status" value="1"/>
</dbReference>
<feature type="binding site" evidence="6">
    <location>
        <position position="157"/>
    </location>
    <ligand>
        <name>Zn(2+)</name>
        <dbReference type="ChEBI" id="CHEBI:29105"/>
        <label>2</label>
    </ligand>
</feature>
<dbReference type="GO" id="GO:0006145">
    <property type="term" value="P:purine nucleobase catabolic process"/>
    <property type="evidence" value="ECO:0007669"/>
    <property type="project" value="TreeGrafter"/>
</dbReference>
<comment type="cofactor">
    <cofactor evidence="6">
        <name>Zn(2+)</name>
        <dbReference type="ChEBI" id="CHEBI:29105"/>
    </cofactor>
    <text evidence="6">Binds 2 Zn(2+) ions per subunit.</text>
</comment>
<dbReference type="NCBIfam" id="NF006836">
    <property type="entry name" value="PRK09357.1-1"/>
    <property type="match status" value="1"/>
</dbReference>
<dbReference type="EMBL" id="BMHA01000008">
    <property type="protein sequence ID" value="GGI07397.1"/>
    <property type="molecule type" value="Genomic_DNA"/>
</dbReference>
<dbReference type="Gene3D" id="3.20.20.140">
    <property type="entry name" value="Metal-dependent hydrolases"/>
    <property type="match status" value="1"/>
</dbReference>
<evidence type="ECO:0000256" key="3">
    <source>
        <dbReference type="ARBA" id="ARBA00022723"/>
    </source>
</evidence>
<protein>
    <recommendedName>
        <fullName evidence="6">Dihydroorotase</fullName>
        <shortName evidence="6">DHOase</shortName>
        <ecNumber evidence="6">3.5.2.3</ecNumber>
    </recommendedName>
</protein>
<feature type="binding site" evidence="6">
    <location>
        <begin position="65"/>
        <end position="67"/>
    </location>
    <ligand>
        <name>substrate</name>
    </ligand>
</feature>
<feature type="binding site" evidence="6">
    <location>
        <position position="65"/>
    </location>
    <ligand>
        <name>Zn(2+)</name>
        <dbReference type="ChEBI" id="CHEBI:29105"/>
        <label>1</label>
    </ligand>
</feature>
<comment type="similarity">
    <text evidence="2 6">Belongs to the metallo-dependent hydrolases superfamily. DHOase family. Class I DHOase subfamily.</text>
</comment>
<keyword evidence="4 6" id="KW-0378">Hydrolase</keyword>
<dbReference type="InterPro" id="IPR032466">
    <property type="entry name" value="Metal_Hydrolase"/>
</dbReference>
<dbReference type="InterPro" id="IPR002195">
    <property type="entry name" value="Dihydroorotase_CS"/>
</dbReference>
<dbReference type="GO" id="GO:0004151">
    <property type="term" value="F:dihydroorotase activity"/>
    <property type="evidence" value="ECO:0007669"/>
    <property type="project" value="UniProtKB-UniRule"/>
</dbReference>